<evidence type="ECO:0000313" key="1">
    <source>
        <dbReference type="EMBL" id="PXY36260.1"/>
    </source>
</evidence>
<dbReference type="EMBL" id="MASU01000005">
    <property type="protein sequence ID" value="PXY36260.1"/>
    <property type="molecule type" value="Genomic_DNA"/>
</dbReference>
<accession>A0A318LRM4</accession>
<proteinExistence type="predicted"/>
<comment type="caution">
    <text evidence="1">The sequence shown here is derived from an EMBL/GenBank/DDBJ whole genome shotgun (WGS) entry which is preliminary data.</text>
</comment>
<dbReference type="PROSITE" id="PS51257">
    <property type="entry name" value="PROKAR_LIPOPROTEIN"/>
    <property type="match status" value="1"/>
</dbReference>
<keyword evidence="2" id="KW-1185">Reference proteome</keyword>
<dbReference type="Proteomes" id="UP000247892">
    <property type="component" value="Unassembled WGS sequence"/>
</dbReference>
<dbReference type="RefSeq" id="WP_146240031.1">
    <property type="nucleotide sequence ID" value="NZ_MASU01000005.1"/>
</dbReference>
<dbReference type="OrthoDB" id="3427828at2"/>
<protein>
    <recommendedName>
        <fullName evidence="3">LppX_LprAFG lipoprotein</fullName>
    </recommendedName>
</protein>
<sequence length="280" mass="30087">MGRRLFAAGVSALALTVTGCAQDIGGTPGVADDRVQSLVRAAERSTAEFASARFFLNMDVGAISMTGEGSGTFAGKEIAMELVSTMDMTSMGGESYSYEMRMLGETLYLRMPPELAGPAGLPTDTPWLSASYEDFVGLRLDMDRMIETSDPTKQLELLAGSGEIVNVEHNQKVDGRDTTKYVIDVDYEQLLEQQGMTADPAMLPDGVELGRVPVSVWIDGRDLPLLIEIDMRDAVARTAGEELPGMFVSDALLSMKYYDWGAPVSVEAPPAGQVGELPAK</sequence>
<gene>
    <name evidence="1" type="ORF">BA062_12590</name>
</gene>
<dbReference type="SUPFAM" id="SSF89392">
    <property type="entry name" value="Prokaryotic lipoproteins and lipoprotein localization factors"/>
    <property type="match status" value="1"/>
</dbReference>
<evidence type="ECO:0008006" key="3">
    <source>
        <dbReference type="Google" id="ProtNLM"/>
    </source>
</evidence>
<evidence type="ECO:0000313" key="2">
    <source>
        <dbReference type="Proteomes" id="UP000247892"/>
    </source>
</evidence>
<dbReference type="AlphaFoldDB" id="A0A318LRM4"/>
<dbReference type="Gene3D" id="2.50.20.20">
    <property type="match status" value="1"/>
</dbReference>
<organism evidence="1 2">
    <name type="scientific">Prauserella flavalba</name>
    <dbReference type="NCBI Taxonomy" id="1477506"/>
    <lineage>
        <taxon>Bacteria</taxon>
        <taxon>Bacillati</taxon>
        <taxon>Actinomycetota</taxon>
        <taxon>Actinomycetes</taxon>
        <taxon>Pseudonocardiales</taxon>
        <taxon>Pseudonocardiaceae</taxon>
        <taxon>Prauserella</taxon>
    </lineage>
</organism>
<reference evidence="1 2" key="1">
    <citation type="submission" date="2016-07" db="EMBL/GenBank/DDBJ databases">
        <title>Draft genome sequence of Prauserella sp. YIM 121212, isolated from alkaline soil.</title>
        <authorList>
            <person name="Ruckert C."/>
            <person name="Albersmeier A."/>
            <person name="Jiang C.-L."/>
            <person name="Jiang Y."/>
            <person name="Kalinowski J."/>
            <person name="Schneider O."/>
            <person name="Winkler A."/>
            <person name="Zotchev S.B."/>
        </authorList>
    </citation>
    <scope>NUCLEOTIDE SEQUENCE [LARGE SCALE GENOMIC DNA]</scope>
    <source>
        <strain evidence="1 2">YIM 121212</strain>
    </source>
</reference>
<dbReference type="InterPro" id="IPR029046">
    <property type="entry name" value="LolA/LolB/LppX"/>
</dbReference>
<name>A0A318LRM4_9PSEU</name>